<dbReference type="EMBL" id="QVNQ01000003">
    <property type="protein sequence ID" value="RFS85276.1"/>
    <property type="molecule type" value="Genomic_DNA"/>
</dbReference>
<reference evidence="2 3" key="1">
    <citation type="submission" date="2018-08" db="EMBL/GenBank/DDBJ databases">
        <title>Actinomadura spongicola sp. nov., isolated from marine sponge Leucetta chagosensis.</title>
        <authorList>
            <person name="Li L."/>
            <person name="Lin H.W."/>
        </authorList>
    </citation>
    <scope>NUCLEOTIDE SEQUENCE [LARGE SCALE GENOMIC DNA]</scope>
    <source>
        <strain evidence="2 3">LHW52907</strain>
    </source>
</reference>
<feature type="transmembrane region" description="Helical" evidence="1">
    <location>
        <begin position="144"/>
        <end position="168"/>
    </location>
</feature>
<dbReference type="Proteomes" id="UP000262882">
    <property type="component" value="Unassembled WGS sequence"/>
</dbReference>
<sequence length="186" mass="19220">MWAAPRPVVTPSAGWYVLAVILVLVAAVGFFGMLAVLWDDSEVAGGPSASGDPVAGVPIRITQGYGYFLYVRTGGSSPFSCSVRVGDRSGPIPLTRKNSWSAAQRPSYRYTASFEAPASGEAVLTCRGSDGPILVTPDDTAHGYLGFAVVAALGLGGAATLVFVVTVVRRGAAKRKVAAVTAAYDH</sequence>
<feature type="transmembrane region" description="Helical" evidence="1">
    <location>
        <begin position="15"/>
        <end position="38"/>
    </location>
</feature>
<comment type="caution">
    <text evidence="2">The sequence shown here is derived from an EMBL/GenBank/DDBJ whole genome shotgun (WGS) entry which is preliminary data.</text>
</comment>
<evidence type="ECO:0008006" key="4">
    <source>
        <dbReference type="Google" id="ProtNLM"/>
    </source>
</evidence>
<dbReference type="AlphaFoldDB" id="A0A372GIS2"/>
<keyword evidence="1" id="KW-1133">Transmembrane helix</keyword>
<proteinExistence type="predicted"/>
<protein>
    <recommendedName>
        <fullName evidence="4">Serine/arginine repetitive matrix protein 2</fullName>
    </recommendedName>
</protein>
<organism evidence="2 3">
    <name type="scientific">Actinomadura spongiicola</name>
    <dbReference type="NCBI Taxonomy" id="2303421"/>
    <lineage>
        <taxon>Bacteria</taxon>
        <taxon>Bacillati</taxon>
        <taxon>Actinomycetota</taxon>
        <taxon>Actinomycetes</taxon>
        <taxon>Streptosporangiales</taxon>
        <taxon>Thermomonosporaceae</taxon>
        <taxon>Actinomadura</taxon>
    </lineage>
</organism>
<accession>A0A372GIS2</accession>
<gene>
    <name evidence="2" type="ORF">D0T12_09485</name>
</gene>
<keyword evidence="1" id="KW-0812">Transmembrane</keyword>
<keyword evidence="1" id="KW-0472">Membrane</keyword>
<evidence type="ECO:0000313" key="2">
    <source>
        <dbReference type="EMBL" id="RFS85276.1"/>
    </source>
</evidence>
<name>A0A372GIS2_9ACTN</name>
<evidence type="ECO:0000256" key="1">
    <source>
        <dbReference type="SAM" id="Phobius"/>
    </source>
</evidence>
<keyword evidence="3" id="KW-1185">Reference proteome</keyword>
<evidence type="ECO:0000313" key="3">
    <source>
        <dbReference type="Proteomes" id="UP000262882"/>
    </source>
</evidence>